<sequence length="156" mass="19088">MLEEMIRQLQEDNEQMRAKSEIEMQVRVQRQVESQLQEDMRKQELEVNAREEARERERQRKMDDINSMLKRFMDPHPPQYLDNTRTWLTYFNLFRGRLIMVLGTVPMSPFVEQTLSLLRMKQERDCEHAKVIKQMIEDTEDQMREKFAFAEMLKRM</sequence>
<feature type="coiled-coil region" evidence="1">
    <location>
        <begin position="2"/>
        <end position="62"/>
    </location>
</feature>
<dbReference type="EMBL" id="BKCJ010001339">
    <property type="protein sequence ID" value="GEU40698.1"/>
    <property type="molecule type" value="Genomic_DNA"/>
</dbReference>
<evidence type="ECO:0000313" key="2">
    <source>
        <dbReference type="EMBL" id="GEU40698.1"/>
    </source>
</evidence>
<accession>A0A6L2JUA7</accession>
<keyword evidence="1" id="KW-0175">Coiled coil</keyword>
<comment type="caution">
    <text evidence="2">The sequence shown here is derived from an EMBL/GenBank/DDBJ whole genome shotgun (WGS) entry which is preliminary data.</text>
</comment>
<dbReference type="AlphaFoldDB" id="A0A6L2JUA7"/>
<reference evidence="2" key="1">
    <citation type="journal article" date="2019" name="Sci. Rep.">
        <title>Draft genome of Tanacetum cinerariifolium, the natural source of mosquito coil.</title>
        <authorList>
            <person name="Yamashiro T."/>
            <person name="Shiraishi A."/>
            <person name="Satake H."/>
            <person name="Nakayama K."/>
        </authorList>
    </citation>
    <scope>NUCLEOTIDE SEQUENCE</scope>
</reference>
<dbReference type="GO" id="GO:2001295">
    <property type="term" value="P:malonyl-CoA biosynthetic process"/>
    <property type="evidence" value="ECO:0007669"/>
    <property type="project" value="UniProtKB-UniPathway"/>
</dbReference>
<name>A0A6L2JUA7_TANCI</name>
<evidence type="ECO:0000256" key="1">
    <source>
        <dbReference type="SAM" id="Coils"/>
    </source>
</evidence>
<protein>
    <submittedName>
        <fullName evidence="2">Transposase, Ptta/En/Spm</fullName>
    </submittedName>
</protein>
<organism evidence="2">
    <name type="scientific">Tanacetum cinerariifolium</name>
    <name type="common">Dalmatian daisy</name>
    <name type="synonym">Chrysanthemum cinerariifolium</name>
    <dbReference type="NCBI Taxonomy" id="118510"/>
    <lineage>
        <taxon>Eukaryota</taxon>
        <taxon>Viridiplantae</taxon>
        <taxon>Streptophyta</taxon>
        <taxon>Embryophyta</taxon>
        <taxon>Tracheophyta</taxon>
        <taxon>Spermatophyta</taxon>
        <taxon>Magnoliopsida</taxon>
        <taxon>eudicotyledons</taxon>
        <taxon>Gunneridae</taxon>
        <taxon>Pentapetalae</taxon>
        <taxon>asterids</taxon>
        <taxon>campanulids</taxon>
        <taxon>Asterales</taxon>
        <taxon>Asteraceae</taxon>
        <taxon>Asteroideae</taxon>
        <taxon>Anthemideae</taxon>
        <taxon>Anthemidinae</taxon>
        <taxon>Tanacetum</taxon>
    </lineage>
</organism>
<dbReference type="UniPathway" id="UPA00655">
    <property type="reaction ID" value="UER00711"/>
</dbReference>
<proteinExistence type="predicted"/>
<gene>
    <name evidence="2" type="ORF">Tci_012676</name>
</gene>